<dbReference type="GO" id="GO:0043596">
    <property type="term" value="C:nuclear replication fork"/>
    <property type="evidence" value="ECO:0007669"/>
    <property type="project" value="TreeGrafter"/>
</dbReference>
<dbReference type="AlphaFoldDB" id="A0A9Q0YS69"/>
<comment type="caution">
    <text evidence="4">The sequence shown here is derived from an EMBL/GenBank/DDBJ whole genome shotgun (WGS) entry which is preliminary data.</text>
</comment>
<dbReference type="GO" id="GO:0006281">
    <property type="term" value="P:DNA repair"/>
    <property type="evidence" value="ECO:0007669"/>
    <property type="project" value="TreeGrafter"/>
</dbReference>
<organism evidence="4 5">
    <name type="scientific">Holothuria leucospilota</name>
    <name type="common">Black long sea cucumber</name>
    <name type="synonym">Mertensiothuria leucospilota</name>
    <dbReference type="NCBI Taxonomy" id="206669"/>
    <lineage>
        <taxon>Eukaryota</taxon>
        <taxon>Metazoa</taxon>
        <taxon>Echinodermata</taxon>
        <taxon>Eleutherozoa</taxon>
        <taxon>Echinozoa</taxon>
        <taxon>Holothuroidea</taxon>
        <taxon>Aspidochirotacea</taxon>
        <taxon>Aspidochirotida</taxon>
        <taxon>Holothuriidae</taxon>
        <taxon>Holothuria</taxon>
    </lineage>
</organism>
<feature type="domain" description="Helicase C-terminal" evidence="3">
    <location>
        <begin position="107"/>
        <end position="265"/>
    </location>
</feature>
<dbReference type="SMART" id="SM00490">
    <property type="entry name" value="HELICc"/>
    <property type="match status" value="1"/>
</dbReference>
<dbReference type="SUPFAM" id="SSF52540">
    <property type="entry name" value="P-loop containing nucleoside triphosphate hydrolases"/>
    <property type="match status" value="1"/>
</dbReference>
<dbReference type="Pfam" id="PF00271">
    <property type="entry name" value="Helicase_C"/>
    <property type="match status" value="1"/>
</dbReference>
<dbReference type="GO" id="GO:0031297">
    <property type="term" value="P:replication fork processing"/>
    <property type="evidence" value="ECO:0007669"/>
    <property type="project" value="TreeGrafter"/>
</dbReference>
<sequence length="360" mass="40944">MFPSFHDFGIRYCDAKQTPWGWDYSGSSNLTELQLLLERKIMIRRLKSDVLSQLPSKTRQKVIMDPKSIKMKSSSFKSLAAAARKETANREMILEYYAETARMKMPAVRTYVEDLLEGDKKFLVFAHHQHMMEALCEACHSKKVQFIRIDGSTPPQQRFKFCEDFQTKDECRVAILSIMAANSGITLTAASLVVFAELFWNPGILVQAEDRAHRIGQSDAVFIHYLIARGTADDHLWPLVQRKLRILEKAGLSKNDFSEADTKIMKDPTQQSILNFLEQSFAEELTPEELQALDAADVSSEGQTFDGKDDEQREEYGGGKVKESFRSEKDSCRTLDSLWSTTNKEIVTPPLKKLKAAPSR</sequence>
<evidence type="ECO:0000256" key="2">
    <source>
        <dbReference type="SAM" id="MobiDB-lite"/>
    </source>
</evidence>
<evidence type="ECO:0000313" key="5">
    <source>
        <dbReference type="Proteomes" id="UP001152320"/>
    </source>
</evidence>
<proteinExistence type="predicted"/>
<evidence type="ECO:0000259" key="3">
    <source>
        <dbReference type="PROSITE" id="PS51194"/>
    </source>
</evidence>
<dbReference type="OrthoDB" id="2801544at2759"/>
<evidence type="ECO:0000313" key="4">
    <source>
        <dbReference type="EMBL" id="KAJ8024541.1"/>
    </source>
</evidence>
<dbReference type="EMBL" id="JAIZAY010000018">
    <property type="protein sequence ID" value="KAJ8024541.1"/>
    <property type="molecule type" value="Genomic_DNA"/>
</dbReference>
<dbReference type="GO" id="GO:0016787">
    <property type="term" value="F:hydrolase activity"/>
    <property type="evidence" value="ECO:0007669"/>
    <property type="project" value="UniProtKB-KW"/>
</dbReference>
<dbReference type="InterPro" id="IPR001650">
    <property type="entry name" value="Helicase_C-like"/>
</dbReference>
<dbReference type="FunFam" id="3.40.50.300:FF:003021">
    <property type="entry name" value="Uncharacterized protein (Fragment)"/>
    <property type="match status" value="1"/>
</dbReference>
<gene>
    <name evidence="4" type="ORF">HOLleu_34475</name>
</gene>
<keyword evidence="1" id="KW-0378">Hydrolase</keyword>
<evidence type="ECO:0000256" key="1">
    <source>
        <dbReference type="ARBA" id="ARBA00022801"/>
    </source>
</evidence>
<keyword evidence="5" id="KW-1185">Reference proteome</keyword>
<dbReference type="PANTHER" id="PTHR45766:SF6">
    <property type="entry name" value="SWI_SNF-RELATED MATRIX-ASSOCIATED ACTIN-DEPENDENT REGULATOR OF CHROMATIN SUBFAMILY A-LIKE PROTEIN 1"/>
    <property type="match status" value="1"/>
</dbReference>
<accession>A0A9Q0YS69</accession>
<dbReference type="Proteomes" id="UP001152320">
    <property type="component" value="Chromosome 18"/>
</dbReference>
<dbReference type="CDD" id="cd18793">
    <property type="entry name" value="SF2_C_SNF"/>
    <property type="match status" value="1"/>
</dbReference>
<name>A0A9Q0YS69_HOLLE</name>
<dbReference type="InterPro" id="IPR027417">
    <property type="entry name" value="P-loop_NTPase"/>
</dbReference>
<reference evidence="4" key="1">
    <citation type="submission" date="2021-10" db="EMBL/GenBank/DDBJ databases">
        <title>Tropical sea cucumber genome reveals ecological adaptation and Cuvierian tubules defense mechanism.</title>
        <authorList>
            <person name="Chen T."/>
        </authorList>
    </citation>
    <scope>NUCLEOTIDE SEQUENCE</scope>
    <source>
        <strain evidence="4">Nanhai2018</strain>
        <tissue evidence="4">Muscle</tissue>
    </source>
</reference>
<feature type="compositionally biased region" description="Basic and acidic residues" evidence="2">
    <location>
        <begin position="306"/>
        <end position="327"/>
    </location>
</feature>
<protein>
    <submittedName>
        <fullName evidence="4">SWI/SNF-related matrix-associated actin-dependent regulator of chromatin subfamily A-like protein 1</fullName>
    </submittedName>
</protein>
<dbReference type="InterPro" id="IPR049730">
    <property type="entry name" value="SNF2/RAD54-like_C"/>
</dbReference>
<dbReference type="Gene3D" id="3.40.50.300">
    <property type="entry name" value="P-loop containing nucleotide triphosphate hydrolases"/>
    <property type="match status" value="1"/>
</dbReference>
<feature type="region of interest" description="Disordered" evidence="2">
    <location>
        <begin position="296"/>
        <end position="327"/>
    </location>
</feature>
<dbReference type="PANTHER" id="PTHR45766">
    <property type="entry name" value="DNA ANNEALING HELICASE AND ENDONUCLEASE ZRANB3 FAMILY MEMBER"/>
    <property type="match status" value="1"/>
</dbReference>
<dbReference type="PROSITE" id="PS51194">
    <property type="entry name" value="HELICASE_CTER"/>
    <property type="match status" value="1"/>
</dbReference>